<feature type="region of interest" description="Disordered" evidence="1">
    <location>
        <begin position="1"/>
        <end position="81"/>
    </location>
</feature>
<feature type="non-terminal residue" evidence="2">
    <location>
        <position position="81"/>
    </location>
</feature>
<organism evidence="2 3">
    <name type="scientific">Taxus chinensis</name>
    <name type="common">Chinese yew</name>
    <name type="synonym">Taxus wallichiana var. chinensis</name>
    <dbReference type="NCBI Taxonomy" id="29808"/>
    <lineage>
        <taxon>Eukaryota</taxon>
        <taxon>Viridiplantae</taxon>
        <taxon>Streptophyta</taxon>
        <taxon>Embryophyta</taxon>
        <taxon>Tracheophyta</taxon>
        <taxon>Spermatophyta</taxon>
        <taxon>Pinopsida</taxon>
        <taxon>Pinidae</taxon>
        <taxon>Conifers II</taxon>
        <taxon>Cupressales</taxon>
        <taxon>Taxaceae</taxon>
        <taxon>Taxus</taxon>
    </lineage>
</organism>
<sequence length="81" mass="8670">MDAKCLNRPVRAKSAQGAQKQLGRAGQKDPNTAEPAERSQVSPEVKVEQAGPEIPEMSEPAEIEPKQVQKSKGTSGTDGRE</sequence>
<name>A0AA38FIM4_TAXCH</name>
<evidence type="ECO:0000313" key="3">
    <source>
        <dbReference type="Proteomes" id="UP000824469"/>
    </source>
</evidence>
<evidence type="ECO:0000256" key="1">
    <source>
        <dbReference type="SAM" id="MobiDB-lite"/>
    </source>
</evidence>
<dbReference type="Proteomes" id="UP000824469">
    <property type="component" value="Unassembled WGS sequence"/>
</dbReference>
<reference evidence="2 3" key="1">
    <citation type="journal article" date="2021" name="Nat. Plants">
        <title>The Taxus genome provides insights into paclitaxel biosynthesis.</title>
        <authorList>
            <person name="Xiong X."/>
            <person name="Gou J."/>
            <person name="Liao Q."/>
            <person name="Li Y."/>
            <person name="Zhou Q."/>
            <person name="Bi G."/>
            <person name="Li C."/>
            <person name="Du R."/>
            <person name="Wang X."/>
            <person name="Sun T."/>
            <person name="Guo L."/>
            <person name="Liang H."/>
            <person name="Lu P."/>
            <person name="Wu Y."/>
            <person name="Zhang Z."/>
            <person name="Ro D.K."/>
            <person name="Shang Y."/>
            <person name="Huang S."/>
            <person name="Yan J."/>
        </authorList>
    </citation>
    <scope>NUCLEOTIDE SEQUENCE [LARGE SCALE GENOMIC DNA]</scope>
    <source>
        <strain evidence="2">Ta-2019</strain>
    </source>
</reference>
<keyword evidence="3" id="KW-1185">Reference proteome</keyword>
<feature type="compositionally biased region" description="Polar residues" evidence="1">
    <location>
        <begin position="68"/>
        <end position="81"/>
    </location>
</feature>
<dbReference type="AlphaFoldDB" id="A0AA38FIM4"/>
<accession>A0AA38FIM4</accession>
<evidence type="ECO:0008006" key="4">
    <source>
        <dbReference type="Google" id="ProtNLM"/>
    </source>
</evidence>
<gene>
    <name evidence="2" type="ORF">KI387_008015</name>
</gene>
<comment type="caution">
    <text evidence="2">The sequence shown here is derived from an EMBL/GenBank/DDBJ whole genome shotgun (WGS) entry which is preliminary data.</text>
</comment>
<proteinExistence type="predicted"/>
<dbReference type="EMBL" id="JAHRHJ020000008">
    <property type="protein sequence ID" value="KAH9303611.1"/>
    <property type="molecule type" value="Genomic_DNA"/>
</dbReference>
<protein>
    <recommendedName>
        <fullName evidence="4">GAGE domain-containing protein</fullName>
    </recommendedName>
</protein>
<evidence type="ECO:0000313" key="2">
    <source>
        <dbReference type="EMBL" id="KAH9303611.1"/>
    </source>
</evidence>